<dbReference type="EMBL" id="CZBY01000002">
    <property type="protein sequence ID" value="CUQ81511.1"/>
    <property type="molecule type" value="Genomic_DNA"/>
</dbReference>
<dbReference type="Gene3D" id="2.120.10.90">
    <property type="entry name" value="DNA gyrase/topoisomerase IV, subunit A, C-terminal"/>
    <property type="match status" value="1"/>
</dbReference>
<feature type="region of interest" description="Disordered" evidence="11">
    <location>
        <begin position="838"/>
        <end position="878"/>
    </location>
</feature>
<comment type="similarity">
    <text evidence="2 9">Belongs to the type II topoisomerase GyrA/ParC subunit family.</text>
</comment>
<dbReference type="InterPro" id="IPR002205">
    <property type="entry name" value="Topo_IIA_dom_A"/>
</dbReference>
<dbReference type="PROSITE" id="PS52040">
    <property type="entry name" value="TOPO_IIA"/>
    <property type="match status" value="1"/>
</dbReference>
<keyword evidence="6 9" id="KW-0238">DNA-binding</keyword>
<organism evidence="13 14">
    <name type="scientific">[Eubacterium] siraeum</name>
    <dbReference type="NCBI Taxonomy" id="39492"/>
    <lineage>
        <taxon>Bacteria</taxon>
        <taxon>Bacillati</taxon>
        <taxon>Bacillota</taxon>
        <taxon>Clostridia</taxon>
        <taxon>Eubacteriales</taxon>
        <taxon>Oscillospiraceae</taxon>
        <taxon>Oscillospiraceae incertae sedis</taxon>
    </lineage>
</organism>
<dbReference type="GO" id="GO:0006265">
    <property type="term" value="P:DNA topological change"/>
    <property type="evidence" value="ECO:0007669"/>
    <property type="project" value="UniProtKB-UniRule"/>
</dbReference>
<dbReference type="GO" id="GO:0005737">
    <property type="term" value="C:cytoplasm"/>
    <property type="evidence" value="ECO:0007669"/>
    <property type="project" value="UniProtKB-SubCell"/>
</dbReference>
<evidence type="ECO:0000256" key="1">
    <source>
        <dbReference type="ARBA" id="ARBA00000185"/>
    </source>
</evidence>
<dbReference type="CDD" id="cd00187">
    <property type="entry name" value="TOP4c"/>
    <property type="match status" value="1"/>
</dbReference>
<dbReference type="Pfam" id="PF03989">
    <property type="entry name" value="DNA_gyraseA_C"/>
    <property type="match status" value="6"/>
</dbReference>
<dbReference type="OrthoDB" id="9806486at2"/>
<evidence type="ECO:0000256" key="4">
    <source>
        <dbReference type="ARBA" id="ARBA00022840"/>
    </source>
</evidence>
<dbReference type="AlphaFoldDB" id="A0A174ZC00"/>
<proteinExistence type="inferred from homology"/>
<evidence type="ECO:0000256" key="9">
    <source>
        <dbReference type="HAMAP-Rule" id="MF_01897"/>
    </source>
</evidence>
<evidence type="ECO:0000256" key="6">
    <source>
        <dbReference type="ARBA" id="ARBA00023125"/>
    </source>
</evidence>
<dbReference type="GO" id="GO:0003677">
    <property type="term" value="F:DNA binding"/>
    <property type="evidence" value="ECO:0007669"/>
    <property type="project" value="UniProtKB-UniRule"/>
</dbReference>
<dbReference type="InterPro" id="IPR035516">
    <property type="entry name" value="Gyrase/topoIV_suA_C"/>
</dbReference>
<dbReference type="EC" id="5.6.2.2" evidence="9"/>
<comment type="function">
    <text evidence="9">A type II topoisomerase that negatively supercoils closed circular double-stranded (ds) DNA in an ATP-dependent manner to modulate DNA topology and maintain chromosomes in an underwound state. Negative supercoiling favors strand separation, and DNA replication, transcription, recombination and repair, all of which involve strand separation. Also able to catalyze the interconversion of other topological isomers of dsDNA rings, including catenanes and knotted rings. Type II topoisomerases break and join 2 DNA strands simultaneously in an ATP-dependent manner.</text>
</comment>
<evidence type="ECO:0000256" key="5">
    <source>
        <dbReference type="ARBA" id="ARBA00023029"/>
    </source>
</evidence>
<dbReference type="SMART" id="SM00434">
    <property type="entry name" value="TOP4c"/>
    <property type="match status" value="1"/>
</dbReference>
<dbReference type="Gene3D" id="3.90.199.10">
    <property type="entry name" value="Topoisomerase II, domain 5"/>
    <property type="match status" value="1"/>
</dbReference>
<feature type="domain" description="Topo IIA-type catalytic" evidence="12">
    <location>
        <begin position="41"/>
        <end position="530"/>
    </location>
</feature>
<evidence type="ECO:0000256" key="8">
    <source>
        <dbReference type="ARBA" id="ARBA00063644"/>
    </source>
</evidence>
<dbReference type="Proteomes" id="UP000095662">
    <property type="component" value="Unassembled WGS sequence"/>
</dbReference>
<dbReference type="GO" id="GO:0005694">
    <property type="term" value="C:chromosome"/>
    <property type="evidence" value="ECO:0007669"/>
    <property type="project" value="InterPro"/>
</dbReference>
<dbReference type="InterPro" id="IPR013760">
    <property type="entry name" value="Topo_IIA-like_dom_sf"/>
</dbReference>
<gene>
    <name evidence="13" type="primary">gyrA_1</name>
    <name evidence="9" type="synonym">gyrA</name>
    <name evidence="13" type="ORF">ERS852540_00274</name>
</gene>
<dbReference type="FunFam" id="3.30.1360.40:FF:000002">
    <property type="entry name" value="DNA gyrase subunit A"/>
    <property type="match status" value="1"/>
</dbReference>
<sequence length="878" mass="99296">MEKDVKEFSTATEKLIQVDIEKEMRESFLQYSMAVLVSRALPDVRDGMKPVHRRIIYTMNEADNTSSKPYRKCAYTVGEVLGKYHPHGDASVYDALVRLAQDFSMRYPLIDGHGNFGSVDGDPPAAYRYTEARMAKIASELLKDIKKDTIDWGKNYDDKLDEPTVLPVKFPNLLVNGSVGIAVGMATNIPPHNLNEVCDAIVARMDNPECGIEEILQYIKGPDFPTGGIIMGYSGIRSAYYTGRGKITLRGKAEIVEEGNHSRIIVTEIPYMVNKSKLLETTGQLMRDKRIEGISNLRDESDKDGMRIVYELKRDVNAQVVLNKLYSFTQLQDTVGVIMIALVNGEPKQLTLLEILDNYIAFQKQIITRRTAFDLKKARERAHILQGFLLAIDNIDEVISILRSSKSVQEGKERLMERFKEDDLAKLLQRAMGENYKDVHFEHEIGLSEEQADAIVQMRLGQLTGLERDKVISELAEIMEKINDFLDILSSDERVKEIIKEEITAIKEKYGDERRTAIEPISGEVDIEDLIPEEECVLTYTNIGYIKRQPVDVYNLQKRGGKGVSGMKQREEDFVEDMFISSTHDNILFITNYGNMYKLKCYEVPEGSKQSRGTNIVNLLQLDEGERIAAMMKTSDFAENKYFICVTKYGKIKRTPLYDFRNVRKNGLRAITLAEGDEIAAAHLTEGDSSIIIATHLGMAIHFSEDKIRSMGRLAAGVRAIKLREDDYIVGAAKVYSDDMRILTVTDKGYGRLSALSDYRMQNRGGNGLKNYKIRDDRGYVCGIRSIQTDDDVILISTDGVIIRIRANDLRVMRRTGLGVRVMKLSDEDRVVTFTRTEHDETADIEEVEQASDEEIAAAEAEAEAEVIEDEPETNEEE</sequence>
<keyword evidence="3 9" id="KW-0547">Nucleotide-binding</keyword>
<dbReference type="STRING" id="39492.ERS852540_00274"/>
<evidence type="ECO:0000313" key="13">
    <source>
        <dbReference type="EMBL" id="CUQ81511.1"/>
    </source>
</evidence>
<comment type="subunit">
    <text evidence="9">Heterotetramer, composed of two GyrA and two GyrB chains. In the heterotetramer, GyrA contains the active site tyrosine that forms a transient covalent intermediate with DNA, while GyrB binds cofactors and catalyzes ATP hydrolysis.</text>
</comment>
<dbReference type="FunFam" id="1.10.268.10:FF:000001">
    <property type="entry name" value="DNA gyrase subunit A"/>
    <property type="match status" value="1"/>
</dbReference>
<evidence type="ECO:0000256" key="3">
    <source>
        <dbReference type="ARBA" id="ARBA00022741"/>
    </source>
</evidence>
<dbReference type="NCBIfam" id="TIGR01063">
    <property type="entry name" value="gyrA"/>
    <property type="match status" value="1"/>
</dbReference>
<dbReference type="InterPro" id="IPR006691">
    <property type="entry name" value="GyrA/parC_rep"/>
</dbReference>
<dbReference type="HAMAP" id="MF_01897">
    <property type="entry name" value="GyrA"/>
    <property type="match status" value="1"/>
</dbReference>
<dbReference type="GO" id="GO:0006261">
    <property type="term" value="P:DNA-templated DNA replication"/>
    <property type="evidence" value="ECO:0007669"/>
    <property type="project" value="UniProtKB-UniRule"/>
</dbReference>
<dbReference type="Gene3D" id="3.30.1360.40">
    <property type="match status" value="1"/>
</dbReference>
<dbReference type="PANTHER" id="PTHR43493:SF5">
    <property type="entry name" value="DNA GYRASE SUBUNIT A, CHLOROPLASTIC_MITOCHONDRIAL"/>
    <property type="match status" value="1"/>
</dbReference>
<comment type="subcellular location">
    <subcellularLocation>
        <location evidence="9">Cytoplasm</location>
    </subcellularLocation>
</comment>
<comment type="miscellaneous">
    <text evidence="9">Few gyrases are as efficient as E.coli at forming negative supercoils. Not all organisms have 2 type II topoisomerases; in organisms with a single type II topoisomerase this enzyme also has to decatenate newly replicated chromosomes.</text>
</comment>
<dbReference type="InterPro" id="IPR013758">
    <property type="entry name" value="Topo_IIA_A/C_ab"/>
</dbReference>
<dbReference type="InterPro" id="IPR050220">
    <property type="entry name" value="Type_II_DNA_Topoisomerases"/>
</dbReference>
<dbReference type="GO" id="GO:0034335">
    <property type="term" value="F:DNA negative supercoiling activity"/>
    <property type="evidence" value="ECO:0007669"/>
    <property type="project" value="UniProtKB-ARBA"/>
</dbReference>
<keyword evidence="4 9" id="KW-0067">ATP-binding</keyword>
<dbReference type="GO" id="GO:0005524">
    <property type="term" value="F:ATP binding"/>
    <property type="evidence" value="ECO:0007669"/>
    <property type="project" value="UniProtKB-UniRule"/>
</dbReference>
<feature type="active site" description="O-(5'-phospho-DNA)-tyrosine intermediate" evidence="9 10">
    <location>
        <position position="129"/>
    </location>
</feature>
<dbReference type="FunFam" id="2.120.10.90:FF:000005">
    <property type="entry name" value="DNA topoisomerase 4 subunit A"/>
    <property type="match status" value="1"/>
</dbReference>
<name>A0A174ZC00_9FIRM</name>
<evidence type="ECO:0000256" key="11">
    <source>
        <dbReference type="SAM" id="MobiDB-lite"/>
    </source>
</evidence>
<comment type="subunit">
    <text evidence="8">Heterotetramer composed of ParC and ParE.</text>
</comment>
<protein>
    <recommendedName>
        <fullName evidence="9">DNA gyrase subunit A</fullName>
        <ecNumber evidence="9">5.6.2.2</ecNumber>
    </recommendedName>
</protein>
<comment type="catalytic activity">
    <reaction evidence="1 9 10">
        <text>ATP-dependent breakage, passage and rejoining of double-stranded DNA.</text>
        <dbReference type="EC" id="5.6.2.2"/>
    </reaction>
</comment>
<dbReference type="NCBIfam" id="NF004043">
    <property type="entry name" value="PRK05560.1"/>
    <property type="match status" value="1"/>
</dbReference>
<dbReference type="InterPro" id="IPR013757">
    <property type="entry name" value="Topo_IIA_A_a_sf"/>
</dbReference>
<keyword evidence="9" id="KW-0963">Cytoplasm</keyword>
<feature type="short sequence motif" description="GyrA-box" evidence="9">
    <location>
        <begin position="557"/>
        <end position="563"/>
    </location>
</feature>
<dbReference type="InterPro" id="IPR005743">
    <property type="entry name" value="GyrA"/>
</dbReference>
<dbReference type="FunFam" id="3.90.199.10:FF:000001">
    <property type="entry name" value="DNA gyrase subunit A"/>
    <property type="match status" value="1"/>
</dbReference>
<dbReference type="Gene3D" id="1.10.268.10">
    <property type="entry name" value="Topoisomerase, domain 3"/>
    <property type="match status" value="1"/>
</dbReference>
<keyword evidence="5 9" id="KW-0799">Topoisomerase</keyword>
<evidence type="ECO:0000256" key="7">
    <source>
        <dbReference type="ARBA" id="ARBA00023235"/>
    </source>
</evidence>
<dbReference type="SUPFAM" id="SSF101904">
    <property type="entry name" value="GyrA/ParC C-terminal domain-like"/>
    <property type="match status" value="1"/>
</dbReference>
<evidence type="ECO:0000256" key="2">
    <source>
        <dbReference type="ARBA" id="ARBA00008263"/>
    </source>
</evidence>
<dbReference type="SUPFAM" id="SSF56719">
    <property type="entry name" value="Type II DNA topoisomerase"/>
    <property type="match status" value="1"/>
</dbReference>
<evidence type="ECO:0000259" key="12">
    <source>
        <dbReference type="PROSITE" id="PS52040"/>
    </source>
</evidence>
<keyword evidence="7 9" id="KW-0413">Isomerase</keyword>
<evidence type="ECO:0000256" key="10">
    <source>
        <dbReference type="PROSITE-ProRule" id="PRU01384"/>
    </source>
</evidence>
<dbReference type="NCBIfam" id="NF004044">
    <property type="entry name" value="PRK05561.1"/>
    <property type="match status" value="1"/>
</dbReference>
<dbReference type="GO" id="GO:0009330">
    <property type="term" value="C:DNA topoisomerase type II (double strand cut, ATP-hydrolyzing) complex"/>
    <property type="evidence" value="ECO:0007669"/>
    <property type="project" value="TreeGrafter"/>
</dbReference>
<reference evidence="13 14" key="1">
    <citation type="submission" date="2015-09" db="EMBL/GenBank/DDBJ databases">
        <authorList>
            <consortium name="Pathogen Informatics"/>
        </authorList>
    </citation>
    <scope>NUCLEOTIDE SEQUENCE [LARGE SCALE GENOMIC DNA]</scope>
    <source>
        <strain evidence="13 14">2789STDY5834928</strain>
    </source>
</reference>
<feature type="compositionally biased region" description="Acidic residues" evidence="11">
    <location>
        <begin position="843"/>
        <end position="878"/>
    </location>
</feature>
<dbReference type="Pfam" id="PF00521">
    <property type="entry name" value="DNA_topoisoIV"/>
    <property type="match status" value="1"/>
</dbReference>
<evidence type="ECO:0000313" key="14">
    <source>
        <dbReference type="Proteomes" id="UP000095662"/>
    </source>
</evidence>
<accession>A0A174ZC00</accession>
<dbReference type="PANTHER" id="PTHR43493">
    <property type="entry name" value="DNA GYRASE/TOPOISOMERASE SUBUNIT A"/>
    <property type="match status" value="1"/>
</dbReference>